<dbReference type="EMBL" id="JAZHGA010000004">
    <property type="protein sequence ID" value="MEM5339566.1"/>
    <property type="molecule type" value="Genomic_DNA"/>
</dbReference>
<dbReference type="PANTHER" id="PTHR48080">
    <property type="entry name" value="D-GALACTONATE DEHYDRATASE-RELATED"/>
    <property type="match status" value="1"/>
</dbReference>
<dbReference type="InterPro" id="IPR036849">
    <property type="entry name" value="Enolase-like_C_sf"/>
</dbReference>
<proteinExistence type="predicted"/>
<dbReference type="RefSeq" id="WP_338048195.1">
    <property type="nucleotide sequence ID" value="NZ_JAZHFZ010000004.1"/>
</dbReference>
<dbReference type="Gene3D" id="3.20.20.120">
    <property type="entry name" value="Enolase-like C-terminal domain"/>
    <property type="match status" value="1"/>
</dbReference>
<dbReference type="Proteomes" id="UP001481677">
    <property type="component" value="Unassembled WGS sequence"/>
</dbReference>
<dbReference type="SFLD" id="SFLDS00001">
    <property type="entry name" value="Enolase"/>
    <property type="match status" value="1"/>
</dbReference>
<organism evidence="3 4">
    <name type="scientific">Paraburkholderia azotifigens</name>
    <dbReference type="NCBI Taxonomy" id="2057004"/>
    <lineage>
        <taxon>Bacteria</taxon>
        <taxon>Pseudomonadati</taxon>
        <taxon>Pseudomonadota</taxon>
        <taxon>Betaproteobacteria</taxon>
        <taxon>Burkholderiales</taxon>
        <taxon>Burkholderiaceae</taxon>
        <taxon>Paraburkholderia</taxon>
    </lineage>
</organism>
<dbReference type="InterPro" id="IPR013341">
    <property type="entry name" value="Mandelate_racemase_N_dom"/>
</dbReference>
<dbReference type="SUPFAM" id="SSF54826">
    <property type="entry name" value="Enolase N-terminal domain-like"/>
    <property type="match status" value="1"/>
</dbReference>
<dbReference type="InterPro" id="IPR013342">
    <property type="entry name" value="Mandelate_racemase_C"/>
</dbReference>
<protein>
    <submittedName>
        <fullName evidence="3">Mandelate racemase/muconate lactonizing enzyme family protein</fullName>
    </submittedName>
</protein>
<evidence type="ECO:0000256" key="1">
    <source>
        <dbReference type="ARBA" id="ARBA00023239"/>
    </source>
</evidence>
<accession>A0ABU9QXW4</accession>
<keyword evidence="1" id="KW-0456">Lyase</keyword>
<evidence type="ECO:0000313" key="3">
    <source>
        <dbReference type="EMBL" id="MEM5339566.1"/>
    </source>
</evidence>
<evidence type="ECO:0000313" key="4">
    <source>
        <dbReference type="Proteomes" id="UP001481677"/>
    </source>
</evidence>
<feature type="domain" description="Mandelate racemase/muconate lactonizing enzyme C-terminal" evidence="2">
    <location>
        <begin position="185"/>
        <end position="296"/>
    </location>
</feature>
<name>A0ABU9QXW4_9BURK</name>
<dbReference type="PANTHER" id="PTHR48080:SF2">
    <property type="entry name" value="D-GALACTONATE DEHYDRATASE"/>
    <property type="match status" value="1"/>
</dbReference>
<reference evidence="3 4" key="1">
    <citation type="submission" date="2024-01" db="EMBL/GenBank/DDBJ databases">
        <title>The diversity of rhizobia nodulating Mimosa spp. in eleven states of Brazil covering several biomes is determined by host plant, location, and edaphic factors.</title>
        <authorList>
            <person name="Rouws L."/>
            <person name="Barauna A."/>
            <person name="Beukes C."/>
            <person name="De Faria S.M."/>
            <person name="Gross E."/>
            <person name="Dos Reis Junior F.B."/>
            <person name="Simon M."/>
            <person name="Maluk M."/>
            <person name="Odee D.W."/>
            <person name="Kenicer G."/>
            <person name="Young J.P.W."/>
            <person name="Reis V.M."/>
            <person name="Zilli J."/>
            <person name="James E.K."/>
        </authorList>
    </citation>
    <scope>NUCLEOTIDE SEQUENCE [LARGE SCALE GENOMIC DNA]</scope>
    <source>
        <strain evidence="3 4">JPY530</strain>
    </source>
</reference>
<gene>
    <name evidence="3" type="ORF">V4C56_07940</name>
</gene>
<dbReference type="InterPro" id="IPR029065">
    <property type="entry name" value="Enolase_C-like"/>
</dbReference>
<dbReference type="CDD" id="cd03316">
    <property type="entry name" value="MR_like"/>
    <property type="match status" value="1"/>
</dbReference>
<dbReference type="SUPFAM" id="SSF51604">
    <property type="entry name" value="Enolase C-terminal domain-like"/>
    <property type="match status" value="1"/>
</dbReference>
<keyword evidence="4" id="KW-1185">Reference proteome</keyword>
<sequence length="429" mass="46898">MSLAFAIDSSTAIGEPFKYRDNSSRDALSAMSTITKLRTLRIAERPNLIWVEVETDEGLIGLGETFRGAQAVEAVIHEQVASQIIGQDSRRIDAISRQLLNPYVGFQGASAEIRAASAVDIALWDIKGKRHGIPVHEAIGGANRLEIQAYNTCAGYSYNSDNASRRVISRQDAPQGPYDDQIAFNQDAGRLALSLLEEGYRAMKIWPFDVFAAATGGQTLSLADLKKGLEPFRKIRQAVGDEIEVMCELHSLWGALPAERICRALEDFGVFWVEDPINRMHDVEALADLRSRVRVPVCGSETLSGSTQFRELMAANAVDIVMVDPAWCGGLTEARKIAAIAESHRRALAPHDCTGPVTLMAGLHLALHASTAIYQEVVRATLSTWYRDLVTELPVIERGMVQAPVLPGLGTALRPEIRLRADATVRESA</sequence>
<evidence type="ECO:0000259" key="2">
    <source>
        <dbReference type="SMART" id="SM00922"/>
    </source>
</evidence>
<dbReference type="Pfam" id="PF02746">
    <property type="entry name" value="MR_MLE_N"/>
    <property type="match status" value="1"/>
</dbReference>
<dbReference type="InterPro" id="IPR029017">
    <property type="entry name" value="Enolase-like_N"/>
</dbReference>
<dbReference type="InterPro" id="IPR034593">
    <property type="entry name" value="DgoD-like"/>
</dbReference>
<comment type="caution">
    <text evidence="3">The sequence shown here is derived from an EMBL/GenBank/DDBJ whole genome shotgun (WGS) entry which is preliminary data.</text>
</comment>
<dbReference type="SFLD" id="SFLDG00179">
    <property type="entry name" value="mandelate_racemase"/>
    <property type="match status" value="1"/>
</dbReference>
<dbReference type="Gene3D" id="3.30.390.10">
    <property type="entry name" value="Enolase-like, N-terminal domain"/>
    <property type="match status" value="1"/>
</dbReference>
<dbReference type="Pfam" id="PF13378">
    <property type="entry name" value="MR_MLE_C"/>
    <property type="match status" value="1"/>
</dbReference>
<dbReference type="SMART" id="SM00922">
    <property type="entry name" value="MR_MLE"/>
    <property type="match status" value="1"/>
</dbReference>